<dbReference type="SUPFAM" id="SSF51735">
    <property type="entry name" value="NAD(P)-binding Rossmann-fold domains"/>
    <property type="match status" value="2"/>
</dbReference>
<gene>
    <name evidence="3" type="ORF">U472_14680</name>
</gene>
<proteinExistence type="inferred from homology"/>
<reference evidence="3 4" key="2">
    <citation type="submission" date="2016-08" db="EMBL/GenBank/DDBJ databases">
        <title>Orenia metallireducens sp. nov. strain Z6, a Novel Metal-reducing Firmicute from the Deep Subsurface.</title>
        <authorList>
            <person name="Maxim B.I."/>
            <person name="Kenneth K."/>
            <person name="Flynn T.M."/>
            <person name="Oloughlin E.J."/>
            <person name="Locke R.A."/>
            <person name="Weber J.R."/>
            <person name="Egan S.M."/>
            <person name="Mackie R.I."/>
            <person name="Cann I.K."/>
        </authorList>
    </citation>
    <scope>NUCLEOTIDE SEQUENCE [LARGE SCALE GENOMIC DNA]</scope>
    <source>
        <strain evidence="3 4">Z6</strain>
    </source>
</reference>
<reference evidence="4" key="1">
    <citation type="submission" date="2016-07" db="EMBL/GenBank/DDBJ databases">
        <authorList>
            <person name="Florea S."/>
            <person name="Webb J.S."/>
            <person name="Jaromczyk J."/>
            <person name="Schardl C.L."/>
        </authorList>
    </citation>
    <scope>NUCLEOTIDE SEQUENCE [LARGE SCALE GENOMIC DNA]</scope>
    <source>
        <strain evidence="4">Z6</strain>
    </source>
</reference>
<dbReference type="CDD" id="cd05237">
    <property type="entry name" value="UDP_invert_4-6DH_SDR_e"/>
    <property type="match status" value="1"/>
</dbReference>
<comment type="caution">
    <text evidence="3">The sequence shown here is derived from an EMBL/GenBank/DDBJ whole genome shotgun (WGS) entry which is preliminary data.</text>
</comment>
<dbReference type="InterPro" id="IPR003869">
    <property type="entry name" value="Polysac_CapD-like"/>
</dbReference>
<comment type="similarity">
    <text evidence="1">Belongs to the polysaccharide synthase family.</text>
</comment>
<evidence type="ECO:0000259" key="2">
    <source>
        <dbReference type="Pfam" id="PF02719"/>
    </source>
</evidence>
<dbReference type="PANTHER" id="PTHR43318">
    <property type="entry name" value="UDP-N-ACETYLGLUCOSAMINE 4,6-DEHYDRATASE"/>
    <property type="match status" value="1"/>
</dbReference>
<keyword evidence="4" id="KW-1185">Reference proteome</keyword>
<dbReference type="Pfam" id="PF02719">
    <property type="entry name" value="Polysacc_synt_2"/>
    <property type="match status" value="1"/>
</dbReference>
<dbReference type="InterPro" id="IPR051203">
    <property type="entry name" value="Polysaccharide_Synthase-Rel"/>
</dbReference>
<protein>
    <submittedName>
        <fullName evidence="3">Nucleoside-diphosphate sugar epimerase</fullName>
    </submittedName>
</protein>
<feature type="domain" description="Polysaccharide biosynthesis protein CapD-like" evidence="2">
    <location>
        <begin position="144"/>
        <end position="427"/>
    </location>
</feature>
<dbReference type="PANTHER" id="PTHR43318:SF1">
    <property type="entry name" value="POLYSACCHARIDE BIOSYNTHESIS PROTEIN EPSC-RELATED"/>
    <property type="match status" value="1"/>
</dbReference>
<dbReference type="AlphaFoldDB" id="A0A1C0A607"/>
<dbReference type="Gene3D" id="3.40.50.720">
    <property type="entry name" value="NAD(P)-binding Rossmann-like Domain"/>
    <property type="match status" value="2"/>
</dbReference>
<dbReference type="OrthoDB" id="9803111at2"/>
<dbReference type="Proteomes" id="UP000093514">
    <property type="component" value="Unassembled WGS sequence"/>
</dbReference>
<evidence type="ECO:0000313" key="4">
    <source>
        <dbReference type="Proteomes" id="UP000093514"/>
    </source>
</evidence>
<sequence length="476" mass="53688">MRNILVVGAGYGGKHIIKELNRLTNSELKIIGIIDDDKEKLGLKILGIEVIGDRYCIPMIIKEEQINEIIIAIPSANSYKIKEIYKLCNAPGVKVKILPEFNEILLDRPFVKQARDVSVEDLLGRNPIVINNDNIKEIVKGKKVLITGGAGSIGSELSRQIAKFSPQLIINLDVNENNLYFLELELIRNHKGINLKSEVANIRERDKLEYLFQKYTPDIVFHAAAHKHVPLMENNPEEAIKNNVFGTRNIAELSDKYNVERFVLISTDKAVNPTNVMGATKRLAEIIIQNLNIKSNTKYMAVRFGNVLGSNGSVIPLFKRLLQEGRNLTVTHPEVTRYFMTIPEASQLVIEAGTLGQGGEVFVLDMGEPIKIIDLARKMIELSGLNLDEDIDIDIIGLRPGEKLYEELLYDVNSAIKTDNQKIFIAKLKEEKVNIEEGLKELSNIIKSNNKKKIKEKLKDLVKSYKEPEHHNEKVS</sequence>
<dbReference type="InterPro" id="IPR036291">
    <property type="entry name" value="NAD(P)-bd_dom_sf"/>
</dbReference>
<evidence type="ECO:0000313" key="3">
    <source>
        <dbReference type="EMBL" id="OCL25574.1"/>
    </source>
</evidence>
<dbReference type="Pfam" id="PF13727">
    <property type="entry name" value="CoA_binding_3"/>
    <property type="match status" value="1"/>
</dbReference>
<dbReference type="EMBL" id="LWDV01000010">
    <property type="protein sequence ID" value="OCL25574.1"/>
    <property type="molecule type" value="Genomic_DNA"/>
</dbReference>
<organism evidence="3 4">
    <name type="scientific">Orenia metallireducens</name>
    <dbReference type="NCBI Taxonomy" id="1413210"/>
    <lineage>
        <taxon>Bacteria</taxon>
        <taxon>Bacillati</taxon>
        <taxon>Bacillota</taxon>
        <taxon>Clostridia</taxon>
        <taxon>Halanaerobiales</taxon>
        <taxon>Halobacteroidaceae</taxon>
        <taxon>Orenia</taxon>
    </lineage>
</organism>
<evidence type="ECO:0000256" key="1">
    <source>
        <dbReference type="ARBA" id="ARBA00007430"/>
    </source>
</evidence>
<accession>A0A1C0A607</accession>
<name>A0A1C0A607_9FIRM</name>